<proteinExistence type="predicted"/>
<dbReference type="AlphaFoldDB" id="A0A1W0WW77"/>
<accession>A0A1W0WW77</accession>
<evidence type="ECO:0000256" key="1">
    <source>
        <dbReference type="SAM" id="Phobius"/>
    </source>
</evidence>
<organism evidence="2 3">
    <name type="scientific">Hypsibius exemplaris</name>
    <name type="common">Freshwater tardigrade</name>
    <dbReference type="NCBI Taxonomy" id="2072580"/>
    <lineage>
        <taxon>Eukaryota</taxon>
        <taxon>Metazoa</taxon>
        <taxon>Ecdysozoa</taxon>
        <taxon>Tardigrada</taxon>
        <taxon>Eutardigrada</taxon>
        <taxon>Parachela</taxon>
        <taxon>Hypsibioidea</taxon>
        <taxon>Hypsibiidae</taxon>
        <taxon>Hypsibius</taxon>
    </lineage>
</organism>
<protein>
    <submittedName>
        <fullName evidence="2">Uncharacterized protein</fullName>
    </submittedName>
</protein>
<keyword evidence="1" id="KW-0812">Transmembrane</keyword>
<evidence type="ECO:0000313" key="2">
    <source>
        <dbReference type="EMBL" id="OQV19452.1"/>
    </source>
</evidence>
<reference evidence="3" key="1">
    <citation type="submission" date="2017-01" db="EMBL/GenBank/DDBJ databases">
        <title>Comparative genomics of anhydrobiosis in the tardigrade Hypsibius dujardini.</title>
        <authorList>
            <person name="Yoshida Y."/>
            <person name="Koutsovoulos G."/>
            <person name="Laetsch D."/>
            <person name="Stevens L."/>
            <person name="Kumar S."/>
            <person name="Horikawa D."/>
            <person name="Ishino K."/>
            <person name="Komine S."/>
            <person name="Tomita M."/>
            <person name="Blaxter M."/>
            <person name="Arakawa K."/>
        </authorList>
    </citation>
    <scope>NUCLEOTIDE SEQUENCE [LARGE SCALE GENOMIC DNA]</scope>
    <source>
        <strain evidence="3">Z151</strain>
    </source>
</reference>
<comment type="caution">
    <text evidence="2">The sequence shown here is derived from an EMBL/GenBank/DDBJ whole genome shotgun (WGS) entry which is preliminary data.</text>
</comment>
<feature type="transmembrane region" description="Helical" evidence="1">
    <location>
        <begin position="139"/>
        <end position="162"/>
    </location>
</feature>
<feature type="transmembrane region" description="Helical" evidence="1">
    <location>
        <begin position="39"/>
        <end position="55"/>
    </location>
</feature>
<feature type="transmembrane region" description="Helical" evidence="1">
    <location>
        <begin position="67"/>
        <end position="95"/>
    </location>
</feature>
<dbReference type="EMBL" id="MTYJ01000038">
    <property type="protein sequence ID" value="OQV19452.1"/>
    <property type="molecule type" value="Genomic_DNA"/>
</dbReference>
<gene>
    <name evidence="2" type="ORF">BV898_06443</name>
</gene>
<feature type="transmembrane region" description="Helical" evidence="1">
    <location>
        <begin position="6"/>
        <end position="27"/>
    </location>
</feature>
<sequence length="207" mass="23454">MALQTALHVSLAASPLLTGITGLFNPLAKLIDPSFSTNWPYYLAHGGVTTFYIISEYSYGMISLDRWLAIIVTGNAALISLLILARSGSICVAAFRIKWRLIRGRHRRIRQTCCSSVEDRRQWRLDWERWMVMRSVMGALSVVGMVLVFGLPGAAVFVNPAFTDTQPLLVSAVYLLLFARDIPMFAIYFAFYPHYLVILKRLMRWST</sequence>
<keyword evidence="3" id="KW-1185">Reference proteome</keyword>
<dbReference type="OrthoDB" id="6376512at2759"/>
<feature type="transmembrane region" description="Helical" evidence="1">
    <location>
        <begin position="182"/>
        <end position="199"/>
    </location>
</feature>
<keyword evidence="1" id="KW-1133">Transmembrane helix</keyword>
<name>A0A1W0WW77_HYPEX</name>
<keyword evidence="1" id="KW-0472">Membrane</keyword>
<evidence type="ECO:0000313" key="3">
    <source>
        <dbReference type="Proteomes" id="UP000192578"/>
    </source>
</evidence>
<dbReference type="Proteomes" id="UP000192578">
    <property type="component" value="Unassembled WGS sequence"/>
</dbReference>